<dbReference type="Pfam" id="PF01075">
    <property type="entry name" value="Glyco_transf_9"/>
    <property type="match status" value="1"/>
</dbReference>
<dbReference type="AlphaFoldDB" id="A0A1M3KYJ6"/>
<dbReference type="CDD" id="cd03789">
    <property type="entry name" value="GT9_LPS_heptosyltransferase"/>
    <property type="match status" value="1"/>
</dbReference>
<dbReference type="SUPFAM" id="SSF53756">
    <property type="entry name" value="UDP-Glycosyltransferase/glycogen phosphorylase"/>
    <property type="match status" value="1"/>
</dbReference>
<gene>
    <name evidence="3" type="ORF">BGO89_12565</name>
</gene>
<proteinExistence type="predicted"/>
<protein>
    <submittedName>
        <fullName evidence="3">Uncharacterized protein</fullName>
    </submittedName>
</protein>
<organism evidence="3 4">
    <name type="scientific">Candidatus Kapaibacterium thiocyanatum</name>
    <dbReference type="NCBI Taxonomy" id="1895771"/>
    <lineage>
        <taxon>Bacteria</taxon>
        <taxon>Pseudomonadati</taxon>
        <taxon>Candidatus Kapaibacteriota</taxon>
        <taxon>Candidatus Kapaibacteriia</taxon>
        <taxon>Candidatus Kapaibacteriales</taxon>
        <taxon>Candidatus Kapaibacteriaceae</taxon>
        <taxon>Candidatus Kapaibacterium</taxon>
    </lineage>
</organism>
<name>A0A1M3KYJ6_9BACT</name>
<accession>A0A1M3KYJ6</accession>
<evidence type="ECO:0000256" key="2">
    <source>
        <dbReference type="ARBA" id="ARBA00022679"/>
    </source>
</evidence>
<evidence type="ECO:0000313" key="4">
    <source>
        <dbReference type="Proteomes" id="UP000184233"/>
    </source>
</evidence>
<dbReference type="EMBL" id="MKVH01000024">
    <property type="protein sequence ID" value="OJX57309.1"/>
    <property type="molecule type" value="Genomic_DNA"/>
</dbReference>
<keyword evidence="2" id="KW-0808">Transferase</keyword>
<dbReference type="InterPro" id="IPR002201">
    <property type="entry name" value="Glyco_trans_9"/>
</dbReference>
<dbReference type="GO" id="GO:0009244">
    <property type="term" value="P:lipopolysaccharide core region biosynthetic process"/>
    <property type="evidence" value="ECO:0007669"/>
    <property type="project" value="TreeGrafter"/>
</dbReference>
<evidence type="ECO:0000313" key="3">
    <source>
        <dbReference type="EMBL" id="OJX57309.1"/>
    </source>
</evidence>
<reference evidence="3 4" key="1">
    <citation type="submission" date="2016-09" db="EMBL/GenBank/DDBJ databases">
        <title>Genome-resolved meta-omics ties microbial dynamics to process performance in biotechnology for thiocyanate degradation.</title>
        <authorList>
            <person name="Kantor R.S."/>
            <person name="Huddy R.J."/>
            <person name="Iyer R."/>
            <person name="Thomas B.C."/>
            <person name="Brown C.T."/>
            <person name="Anantharaman K."/>
            <person name="Tringe S."/>
            <person name="Hettich R.L."/>
            <person name="Harrison S.T."/>
            <person name="Banfield J.F."/>
        </authorList>
    </citation>
    <scope>NUCLEOTIDE SEQUENCE [LARGE SCALE GENOMIC DNA]</scope>
    <source>
        <strain evidence="3">59-99</strain>
    </source>
</reference>
<evidence type="ECO:0000256" key="1">
    <source>
        <dbReference type="ARBA" id="ARBA00022676"/>
    </source>
</evidence>
<dbReference type="Proteomes" id="UP000184233">
    <property type="component" value="Unassembled WGS sequence"/>
</dbReference>
<dbReference type="GO" id="GO:0008713">
    <property type="term" value="F:ADP-heptose-lipopolysaccharide heptosyltransferase activity"/>
    <property type="evidence" value="ECO:0007669"/>
    <property type="project" value="TreeGrafter"/>
</dbReference>
<dbReference type="STRING" id="1895771.BGO89_12565"/>
<keyword evidence="1" id="KW-0328">Glycosyltransferase</keyword>
<dbReference type="Gene3D" id="3.40.50.2000">
    <property type="entry name" value="Glycogen Phosphorylase B"/>
    <property type="match status" value="2"/>
</dbReference>
<dbReference type="PANTHER" id="PTHR30160">
    <property type="entry name" value="TETRAACYLDISACCHARIDE 4'-KINASE-RELATED"/>
    <property type="match status" value="1"/>
</dbReference>
<comment type="caution">
    <text evidence="3">The sequence shown here is derived from an EMBL/GenBank/DDBJ whole genome shotgun (WGS) entry which is preliminary data.</text>
</comment>
<dbReference type="GO" id="GO:0005829">
    <property type="term" value="C:cytosol"/>
    <property type="evidence" value="ECO:0007669"/>
    <property type="project" value="TreeGrafter"/>
</dbReference>
<sequence>MANALKHIELAIRRRVTGLLSGSREAMRVTEPADVLHLPDNARILLLRQDRIGDVLVSIPVMRALRNRLPFATIDMVLSPNNLAVRHAVAAYTDDIHVYRKSLSDVVGLLKALRRKRYDLVIDLMDNPSTTSSMLVRWSGARMALGIEKANSGVYTHVVPLADRSSVHIVERLARLLMPFGIDPSTEQLDLEYEVTDEERRKAMSILGLHDDGHIRLGVNISGSDISRMYGEEAMTEVLTTIRHRHPGVDPYIFAAPPHKDMQMRIVESTGAVAVPIVPSFHEYACLLSLMDAIVTPDTSSVHLAAAWKTPSVVLFMHDDPGLMPWYPYMSPCRPLEAQQGSISDIPREHVISAIDDMLRDFSILRS</sequence>
<dbReference type="InterPro" id="IPR051199">
    <property type="entry name" value="LPS_LOS_Heptosyltrfase"/>
</dbReference>